<dbReference type="GO" id="GO:0005886">
    <property type="term" value="C:plasma membrane"/>
    <property type="evidence" value="ECO:0007669"/>
    <property type="project" value="UniProtKB-SubCell"/>
</dbReference>
<evidence type="ECO:0000256" key="1">
    <source>
        <dbReference type="ARBA" id="ARBA00004651"/>
    </source>
</evidence>
<comment type="subcellular location">
    <subcellularLocation>
        <location evidence="1">Cell membrane</location>
        <topology evidence="1">Multi-pass membrane protein</topology>
    </subcellularLocation>
</comment>
<keyword evidence="7" id="KW-0175">Coiled coil</keyword>
<feature type="transmembrane region" description="Helical" evidence="9">
    <location>
        <begin position="406"/>
        <end position="424"/>
    </location>
</feature>
<evidence type="ECO:0000256" key="8">
    <source>
        <dbReference type="SAM" id="MobiDB-lite"/>
    </source>
</evidence>
<evidence type="ECO:0000256" key="9">
    <source>
        <dbReference type="SAM" id="Phobius"/>
    </source>
</evidence>
<dbReference type="InterPro" id="IPR019557">
    <property type="entry name" value="AminoTfrase-like_pln_mobile"/>
</dbReference>
<dbReference type="EMBL" id="OIVN01006367">
    <property type="protein sequence ID" value="SPD31555.1"/>
    <property type="molecule type" value="Genomic_DNA"/>
</dbReference>
<feature type="transmembrane region" description="Helical" evidence="9">
    <location>
        <begin position="557"/>
        <end position="574"/>
    </location>
</feature>
<feature type="compositionally biased region" description="Basic and acidic residues" evidence="8">
    <location>
        <begin position="1277"/>
        <end position="1291"/>
    </location>
</feature>
<evidence type="ECO:0000256" key="4">
    <source>
        <dbReference type="ARBA" id="ARBA00022692"/>
    </source>
</evidence>
<feature type="transmembrane region" description="Helical" evidence="9">
    <location>
        <begin position="580"/>
        <end position="599"/>
    </location>
</feature>
<keyword evidence="5 9" id="KW-1133">Transmembrane helix</keyword>
<dbReference type="GO" id="GO:0055085">
    <property type="term" value="P:transmembrane transport"/>
    <property type="evidence" value="ECO:0007669"/>
    <property type="project" value="InterPro"/>
</dbReference>
<feature type="transmembrane region" description="Helical" evidence="9">
    <location>
        <begin position="180"/>
        <end position="204"/>
    </location>
</feature>
<feature type="coiled-coil region" evidence="7">
    <location>
        <begin position="1569"/>
        <end position="1662"/>
    </location>
</feature>
<dbReference type="Pfam" id="PF10536">
    <property type="entry name" value="PMD"/>
    <property type="match status" value="1"/>
</dbReference>
<feature type="transmembrane region" description="Helical" evidence="9">
    <location>
        <begin position="332"/>
        <end position="355"/>
    </location>
</feature>
<dbReference type="PANTHER" id="PTHR43302:SF15">
    <property type="entry name" value="SILICON EFFLUX TRANSPORTER LSI2"/>
    <property type="match status" value="1"/>
</dbReference>
<feature type="domain" description="Citrate transporter-like" evidence="10">
    <location>
        <begin position="27"/>
        <end position="463"/>
    </location>
</feature>
<keyword evidence="6 9" id="KW-0472">Membrane</keyword>
<organism evidence="12">
    <name type="scientific">Fagus sylvatica</name>
    <name type="common">Beechnut</name>
    <dbReference type="NCBI Taxonomy" id="28930"/>
    <lineage>
        <taxon>Eukaryota</taxon>
        <taxon>Viridiplantae</taxon>
        <taxon>Streptophyta</taxon>
        <taxon>Embryophyta</taxon>
        <taxon>Tracheophyta</taxon>
        <taxon>Spermatophyta</taxon>
        <taxon>Magnoliopsida</taxon>
        <taxon>eudicotyledons</taxon>
        <taxon>Gunneridae</taxon>
        <taxon>Pentapetalae</taxon>
        <taxon>rosids</taxon>
        <taxon>fabids</taxon>
        <taxon>Fagales</taxon>
        <taxon>Fagaceae</taxon>
        <taxon>Fagus</taxon>
    </lineage>
</organism>
<dbReference type="PANTHER" id="PTHR43302">
    <property type="entry name" value="TRANSPORTER ARSB-RELATED"/>
    <property type="match status" value="1"/>
</dbReference>
<evidence type="ECO:0000256" key="2">
    <source>
        <dbReference type="ARBA" id="ARBA00022448"/>
    </source>
</evidence>
<proteinExistence type="predicted"/>
<evidence type="ECO:0000256" key="3">
    <source>
        <dbReference type="ARBA" id="ARBA00022475"/>
    </source>
</evidence>
<accession>A0A2N9J4K8</accession>
<feature type="transmembrane region" description="Helical" evidence="9">
    <location>
        <begin position="367"/>
        <end position="385"/>
    </location>
</feature>
<gene>
    <name evidence="12" type="ORF">FSB_LOCUS59437</name>
</gene>
<feature type="domain" description="Citrate transporter-like" evidence="10">
    <location>
        <begin position="544"/>
        <end position="634"/>
    </location>
</feature>
<feature type="transmembrane region" description="Helical" evidence="9">
    <location>
        <begin position="499"/>
        <end position="519"/>
    </location>
</feature>
<evidence type="ECO:0008006" key="13">
    <source>
        <dbReference type="Google" id="ProtNLM"/>
    </source>
</evidence>
<feature type="transmembrane region" description="Helical" evidence="9">
    <location>
        <begin position="7"/>
        <end position="27"/>
    </location>
</feature>
<keyword evidence="2" id="KW-0813">Transport</keyword>
<protein>
    <recommendedName>
        <fullName evidence="13">Citrate transporter-like domain-containing protein</fullName>
    </recommendedName>
</protein>
<evidence type="ECO:0000259" key="11">
    <source>
        <dbReference type="Pfam" id="PF10536"/>
    </source>
</evidence>
<evidence type="ECO:0000313" key="12">
    <source>
        <dbReference type="EMBL" id="SPD31555.1"/>
    </source>
</evidence>
<feature type="region of interest" description="Disordered" evidence="8">
    <location>
        <begin position="1275"/>
        <end position="1296"/>
    </location>
</feature>
<reference evidence="12" key="1">
    <citation type="submission" date="2018-02" db="EMBL/GenBank/DDBJ databases">
        <authorList>
            <person name="Cohen D.B."/>
            <person name="Kent A.D."/>
        </authorList>
    </citation>
    <scope>NUCLEOTIDE SEQUENCE</scope>
</reference>
<feature type="transmembrane region" description="Helical" evidence="9">
    <location>
        <begin position="525"/>
        <end position="545"/>
    </location>
</feature>
<sequence length="1668" mass="184709">MALASTVKVVLGSIAFAIFWVLAVFPAVPFLPIGRTAGSLLGAMLMVVFRVLTPDQAYDAIDLPILGLLFGTMVVSIYLERADMFKYLGMMLSWKSKGAKDLICRICLISAISSALFTNDTACVVLTEFVLKTARQHNLPPHPFLLALASSANIGSSATPIGNPQNLVIAVQSKISFGNFLIGILPAMLMGVFVNALILICMYWKLLSIQKDEEDVAVEVFSEEEMNSHRFSPATLSHNSQEWNSRLELMAVQSPPHMSGNMGHVEALRNRAISSETEIQKDPIVTLDSARNSNASKEVAKDVSTQVKEETIPSKRVASMDRLRDALSVRMLIALLMGLNMSWTTITAALALVVLDFKDARPSLEKVSYSLLIFFCGMFITVDGFNRTGIPSTLWDLMEPYSRIDHVSGIAILAIVILVMSNLASNVPTVLLLGARVAASAAAISAADEKKAWLILAWVSTVAGNLSLLGSAANLIVCEQARRAPQFGYTLSFWSHLKFGVPSTLIVTAIGGNYCYGISHGAGVLLLKVILGSISFVIFWVLAVFPSVPFLPIGRTAGSLLGAMLMVIFQVITADEAYEAIDLPILGLLFGTMVVSTYLEKADAFKYLGRLLSWKCRASTLCCSFTTTLRCFFTTTPRCFFASTLRCFFVIAWLLRFDTSSPLRFNSFDTVLLLHYNTALFLHYNTTLLLRFNIALLLRDCVASSLRHFVASSLRHFVTFSLRHCVASSLQHFVASLLRHCVASSSCNSYLSTTAVCTQSSSSSWFFVSSLIMVVFVDSSKTPKNQFITILSHADEPIEEGITLAVLPSASFIYSSSPIDIYSAGIRKSSLMPKIYGAVRASLFTYDRNVHAMQAFFEYWCPATNTLHTSVGEISITLWDLCRIGGLPLFGSFYDEVVPSAKEMSSLPSSCEYLFAAFHHLSLELGGPDSVTSTEWVGFWFRGSVRYPKPPNRRSLRRSVRGKLSHNPRGIITTHRNQCRTEDEEAPFRILKVSEKAKEETWLAALLSCWLGEFVFPGKEANLIRPGIFKVASSMARGKKYCLAVPVLATIYKGLNDIASSSVPSKCDTTFPAHYLNAWLAEYFATHFDLPEASPLDPCMVRFSGEGAAKYFEEAEARKLFRSITKFKFHRLALFKGHQEILEDNDQLSDSYVDYFISQRPSYLSSRRGDLSVLEPYSPHRFGRQFGFTQDIPGEIKEDLRAAPLERVMHLWHRCLRINTKSQFLVPSRSPSDAAPCTKDYMDWWAKRSDGFFSSDPSQPNGNIGPSKLIVKLKRRHESDEPSEHQEDNKLSLRISEGTDETSGIVSTFRGADRAMASHAKKKYKDNVIDGANHEIVMKTTEPFIDVDTPSPFSGGDEQVSLSSLFDSANTESVRALCCLFNDPMVVSAIQELVEDENLDISLSQVGVDSLKEVDKRQSPVDGSPSMSEFSVQGLETFDLATKVIEKPHLEKSNASIPPSGPICNPTKDMVSKVRSSGIPTASTVSTLNAEDVISKASRHYAFMLGEGLIEKIIKTPFDSVASLKEEVRKIIHAIRQTTIVDSRIRDAQMLNVAILLHSNQKLLRLGIVVELKAELSKVLSKETELRKELELLATQRGKLENSISLHEEKLPQLQAAVSRIKEEISEIEATPTLETSDHAKLQELRELLETSREELKNLDWIGRSSFM</sequence>
<keyword evidence="4 9" id="KW-0812">Transmembrane</keyword>
<feature type="transmembrane region" description="Helical" evidence="9">
    <location>
        <begin position="60"/>
        <end position="79"/>
    </location>
</feature>
<dbReference type="CDD" id="cd01117">
    <property type="entry name" value="YbiR_permease"/>
    <property type="match status" value="1"/>
</dbReference>
<keyword evidence="3" id="KW-1003">Cell membrane</keyword>
<evidence type="ECO:0000256" key="6">
    <source>
        <dbReference type="ARBA" id="ARBA00023136"/>
    </source>
</evidence>
<evidence type="ECO:0000256" key="5">
    <source>
        <dbReference type="ARBA" id="ARBA00022989"/>
    </source>
</evidence>
<dbReference type="Pfam" id="PF03600">
    <property type="entry name" value="CitMHS"/>
    <property type="match status" value="2"/>
</dbReference>
<evidence type="ECO:0000259" key="10">
    <source>
        <dbReference type="Pfam" id="PF03600"/>
    </source>
</evidence>
<dbReference type="InterPro" id="IPR004680">
    <property type="entry name" value="Cit_transptr-like_dom"/>
</dbReference>
<name>A0A2N9J4K8_FAGSY</name>
<feature type="domain" description="Aminotransferase-like plant mobile" evidence="11">
    <location>
        <begin position="835"/>
        <end position="1245"/>
    </location>
</feature>
<feature type="transmembrane region" description="Helical" evidence="9">
    <location>
        <begin position="455"/>
        <end position="478"/>
    </location>
</feature>
<evidence type="ECO:0000256" key="7">
    <source>
        <dbReference type="SAM" id="Coils"/>
    </source>
</evidence>